<proteinExistence type="predicted"/>
<feature type="transmembrane region" description="Helical" evidence="1">
    <location>
        <begin position="60"/>
        <end position="78"/>
    </location>
</feature>
<protein>
    <submittedName>
        <fullName evidence="2">Uncharacterized protein</fullName>
    </submittedName>
</protein>
<evidence type="ECO:0000313" key="2">
    <source>
        <dbReference type="EMBL" id="KAK1414468.1"/>
    </source>
</evidence>
<evidence type="ECO:0000313" key="3">
    <source>
        <dbReference type="Proteomes" id="UP001229421"/>
    </source>
</evidence>
<keyword evidence="1" id="KW-0472">Membrane</keyword>
<sequence length="108" mass="11876">MLLISTLIGPGPLLLLGLLSGLSPLLGRRLGRIRAWRWSPSIVGPAIISVVVPVVKILPIVPVTVILAAIIITIQTILQRDAPPDRPSSIETEYERWLGYLTIRVLWL</sequence>
<feature type="transmembrane region" description="Helical" evidence="1">
    <location>
        <begin position="6"/>
        <end position="26"/>
    </location>
</feature>
<keyword evidence="3" id="KW-1185">Reference proteome</keyword>
<accession>A0AAD8NN86</accession>
<dbReference type="Proteomes" id="UP001229421">
    <property type="component" value="Unassembled WGS sequence"/>
</dbReference>
<name>A0AAD8NN86_TARER</name>
<dbReference type="AlphaFoldDB" id="A0AAD8NN86"/>
<organism evidence="2 3">
    <name type="scientific">Tagetes erecta</name>
    <name type="common">African marigold</name>
    <dbReference type="NCBI Taxonomy" id="13708"/>
    <lineage>
        <taxon>Eukaryota</taxon>
        <taxon>Viridiplantae</taxon>
        <taxon>Streptophyta</taxon>
        <taxon>Embryophyta</taxon>
        <taxon>Tracheophyta</taxon>
        <taxon>Spermatophyta</taxon>
        <taxon>Magnoliopsida</taxon>
        <taxon>eudicotyledons</taxon>
        <taxon>Gunneridae</taxon>
        <taxon>Pentapetalae</taxon>
        <taxon>asterids</taxon>
        <taxon>campanulids</taxon>
        <taxon>Asterales</taxon>
        <taxon>Asteraceae</taxon>
        <taxon>Asteroideae</taxon>
        <taxon>Heliantheae alliance</taxon>
        <taxon>Tageteae</taxon>
        <taxon>Tagetes</taxon>
    </lineage>
</organism>
<gene>
    <name evidence="2" type="ORF">QVD17_30212</name>
</gene>
<dbReference type="EMBL" id="JAUHHV010000008">
    <property type="protein sequence ID" value="KAK1414468.1"/>
    <property type="molecule type" value="Genomic_DNA"/>
</dbReference>
<keyword evidence="1" id="KW-1133">Transmembrane helix</keyword>
<reference evidence="2" key="1">
    <citation type="journal article" date="2023" name="bioRxiv">
        <title>Improved chromosome-level genome assembly for marigold (Tagetes erecta).</title>
        <authorList>
            <person name="Jiang F."/>
            <person name="Yuan L."/>
            <person name="Wang S."/>
            <person name="Wang H."/>
            <person name="Xu D."/>
            <person name="Wang A."/>
            <person name="Fan W."/>
        </authorList>
    </citation>
    <scope>NUCLEOTIDE SEQUENCE</scope>
    <source>
        <strain evidence="2">WSJ</strain>
        <tissue evidence="2">Leaf</tissue>
    </source>
</reference>
<keyword evidence="1" id="KW-0812">Transmembrane</keyword>
<evidence type="ECO:0000256" key="1">
    <source>
        <dbReference type="SAM" id="Phobius"/>
    </source>
</evidence>
<comment type="caution">
    <text evidence="2">The sequence shown here is derived from an EMBL/GenBank/DDBJ whole genome shotgun (WGS) entry which is preliminary data.</text>
</comment>